<dbReference type="Proteomes" id="UP000321408">
    <property type="component" value="Chromosome"/>
</dbReference>
<organism evidence="1 2">
    <name type="scientific">Promethearchaeum syntrophicum</name>
    <dbReference type="NCBI Taxonomy" id="2594042"/>
    <lineage>
        <taxon>Archaea</taxon>
        <taxon>Promethearchaeati</taxon>
        <taxon>Promethearchaeota</taxon>
        <taxon>Promethearchaeia</taxon>
        <taxon>Promethearchaeales</taxon>
        <taxon>Promethearchaeaceae</taxon>
        <taxon>Promethearchaeum</taxon>
    </lineage>
</organism>
<dbReference type="EMBL" id="CP042905">
    <property type="protein sequence ID" value="QEE15001.1"/>
    <property type="molecule type" value="Genomic_DNA"/>
</dbReference>
<evidence type="ECO:0000313" key="2">
    <source>
        <dbReference type="Proteomes" id="UP000321408"/>
    </source>
</evidence>
<reference evidence="1 2" key="2">
    <citation type="journal article" date="2024" name="Int. J. Syst. Evol. Microbiol.">
        <title>Promethearchaeum syntrophicum gen. nov., sp. nov., an anaerobic, obligately syntrophic archaeon, the first isolate of the lineage 'Asgard' archaea, and proposal of the new archaeal phylum Promethearchaeota phyl. nov. and kingdom Promethearchaeati regn. nov.</title>
        <authorList>
            <person name="Imachi H."/>
            <person name="Nobu M.K."/>
            <person name="Kato S."/>
            <person name="Takaki Y."/>
            <person name="Miyazaki M."/>
            <person name="Miyata M."/>
            <person name="Ogawara M."/>
            <person name="Saito Y."/>
            <person name="Sakai S."/>
            <person name="Tahara Y.O."/>
            <person name="Takano Y."/>
            <person name="Tasumi E."/>
            <person name="Uematsu K."/>
            <person name="Yoshimura T."/>
            <person name="Itoh T."/>
            <person name="Ohkuma M."/>
            <person name="Takai K."/>
        </authorList>
    </citation>
    <scope>NUCLEOTIDE SEQUENCE [LARGE SCALE GENOMIC DNA]</scope>
    <source>
        <strain evidence="1 2">MK-D1</strain>
    </source>
</reference>
<dbReference type="GeneID" id="41328823"/>
<proteinExistence type="predicted"/>
<dbReference type="AlphaFoldDB" id="A0A5B9D7L3"/>
<reference evidence="1 2" key="1">
    <citation type="journal article" date="2020" name="Nature">
        <title>Isolation of an archaeon at the prokaryote-eukaryote interface.</title>
        <authorList>
            <person name="Imachi H."/>
            <person name="Nobu M.K."/>
            <person name="Nakahara N."/>
            <person name="Morono Y."/>
            <person name="Ogawara M."/>
            <person name="Takaki Y."/>
            <person name="Takano Y."/>
            <person name="Uematsu K."/>
            <person name="Ikuta T."/>
            <person name="Ito M."/>
            <person name="Matsui Y."/>
            <person name="Miyazaki M."/>
            <person name="Murata K."/>
            <person name="Saito Y."/>
            <person name="Sakai S."/>
            <person name="Song C."/>
            <person name="Tasumi E."/>
            <person name="Yamanaka Y."/>
            <person name="Yamaguchi T."/>
            <person name="Kamagata Y."/>
            <person name="Tamaki H."/>
            <person name="Takai K."/>
        </authorList>
    </citation>
    <scope>NUCLEOTIDE SEQUENCE [LARGE SCALE GENOMIC DNA]</scope>
    <source>
        <strain evidence="1 2">MK-D1</strain>
    </source>
</reference>
<dbReference type="RefSeq" id="WP_147661930.1">
    <property type="nucleotide sequence ID" value="NZ_CP042905.2"/>
</dbReference>
<gene>
    <name evidence="1" type="ORF">DSAG12_00824</name>
</gene>
<protein>
    <submittedName>
        <fullName evidence="1">Uncharacterized protein</fullName>
    </submittedName>
</protein>
<keyword evidence="2" id="KW-1185">Reference proteome</keyword>
<accession>A0A5B9D7L3</accession>
<evidence type="ECO:0000313" key="1">
    <source>
        <dbReference type="EMBL" id="QEE15001.1"/>
    </source>
</evidence>
<dbReference type="KEGG" id="psyt:DSAG12_00824"/>
<sequence length="437" mass="50691">MEEYLKQVLAGVAKPDPTILKIAQDEINKLDLPLGGEPIIMGEKHPIKNICDAIYLMGHMAALEVTLALLQIDVIRVRHKKIFEDVKYLIPYWYARRWIEPLPAYGKPLIKTKGDSYLSGNYLKQYLMGAKADQKTLKMIQSYMDLTMVQFFSKESGLTHANGVGPISRNDPLMKRFFQLLNTSGTKMANECFNLKNLNNQREIQQLNDDCFHILLFWIMKGWLKIPDLEENDPSPITSQILEFRDGGFTRILEFLFSKEKNPKILFEFIANRDKQFGNKKHRTTTIIVVDNPKIKKVYLEMSKSKDFDFPTLTIGEYDVFMKAWWKGYAEMSRNGQNRDGFNFALLARILFKKANEWEINQKISENIMAAFGLTRDGNWINENYRWIPVIGPKEGKISFVYTSSMSKRVKKGFWEFLKSSGSGIMKTMFEMSKLSR</sequence>
<name>A0A5B9D7L3_9ARCH</name>